<evidence type="ECO:0000256" key="8">
    <source>
        <dbReference type="SAM" id="SignalP"/>
    </source>
</evidence>
<evidence type="ECO:0000256" key="1">
    <source>
        <dbReference type="ARBA" id="ARBA00002053"/>
    </source>
</evidence>
<dbReference type="InterPro" id="IPR039670">
    <property type="entry name" value="NPC2-like"/>
</dbReference>
<dbReference type="PANTHER" id="PTHR11306">
    <property type="entry name" value="NIEMANN PICK TYPE C2 PROTEIN NPC2-RELATED"/>
    <property type="match status" value="1"/>
</dbReference>
<evidence type="ECO:0000256" key="2">
    <source>
        <dbReference type="ARBA" id="ARBA00006370"/>
    </source>
</evidence>
<keyword evidence="11" id="KW-1185">Reference proteome</keyword>
<comment type="caution">
    <text evidence="10">The sequence shown here is derived from an EMBL/GenBank/DDBJ whole genome shotgun (WGS) entry which is preliminary data.</text>
</comment>
<feature type="domain" description="MD-2-related lipid-recognition" evidence="9">
    <location>
        <begin position="48"/>
        <end position="165"/>
    </location>
</feature>
<comment type="function">
    <text evidence="1">Catalyzes the intermembrane transfer of phosphatidylglycerol and phosphatidylinositol.</text>
</comment>
<dbReference type="Gene3D" id="2.70.220.10">
    <property type="entry name" value="Ganglioside GM2 activator"/>
    <property type="match status" value="1"/>
</dbReference>
<evidence type="ECO:0000256" key="7">
    <source>
        <dbReference type="ARBA" id="ARBA00023055"/>
    </source>
</evidence>
<evidence type="ECO:0000256" key="4">
    <source>
        <dbReference type="ARBA" id="ARBA00016056"/>
    </source>
</evidence>
<sequence>MKFLSVLTLLLASPLVSAASFPSIFDPTQATLATQDDKELDVPGQNPLKYCVDPAGQILTIKSVDLSPNPPAAGQTLTINASGTLSETVDKGAKVALTVKWGLITLISQEVDLCDQIKNVDLECPLNKGEMTLKKDGAAAKGNPKVLADVYTKDQKKVTCLKADNIQF</sequence>
<accession>A0A9W9KNG2</accession>
<dbReference type="PANTHER" id="PTHR11306:SF0">
    <property type="entry name" value="PHOSPHATIDYLGLYCEROL_PHOSPHATIDYLINOSITOL TRANSFER PROTEIN"/>
    <property type="match status" value="1"/>
</dbReference>
<protein>
    <recommendedName>
        <fullName evidence="4">Phosphatidylglycerol/phosphatidylinositol transfer protein</fullName>
    </recommendedName>
</protein>
<dbReference type="GO" id="GO:0032366">
    <property type="term" value="P:intracellular sterol transport"/>
    <property type="evidence" value="ECO:0007669"/>
    <property type="project" value="InterPro"/>
</dbReference>
<dbReference type="SMART" id="SM00737">
    <property type="entry name" value="ML"/>
    <property type="match status" value="1"/>
</dbReference>
<keyword evidence="6 8" id="KW-0732">Signal</keyword>
<evidence type="ECO:0000313" key="10">
    <source>
        <dbReference type="EMBL" id="KAJ5112560.1"/>
    </source>
</evidence>
<dbReference type="OrthoDB" id="6409159at2759"/>
<comment type="subunit">
    <text evidence="3">Monomer.</text>
</comment>
<dbReference type="InterPro" id="IPR003172">
    <property type="entry name" value="ML_dom"/>
</dbReference>
<name>A0A9W9KNG2_9EURO</name>
<evidence type="ECO:0000313" key="11">
    <source>
        <dbReference type="Proteomes" id="UP001149074"/>
    </source>
</evidence>
<dbReference type="GeneID" id="81352088"/>
<evidence type="ECO:0000256" key="5">
    <source>
        <dbReference type="ARBA" id="ARBA00022448"/>
    </source>
</evidence>
<dbReference type="SUPFAM" id="SSF81296">
    <property type="entry name" value="E set domains"/>
    <property type="match status" value="1"/>
</dbReference>
<evidence type="ECO:0000256" key="6">
    <source>
        <dbReference type="ARBA" id="ARBA00022729"/>
    </source>
</evidence>
<dbReference type="InterPro" id="IPR014756">
    <property type="entry name" value="Ig_E-set"/>
</dbReference>
<dbReference type="CDD" id="cd00917">
    <property type="entry name" value="PG-PI_TP"/>
    <property type="match status" value="1"/>
</dbReference>
<dbReference type="EMBL" id="JAPQKI010000001">
    <property type="protein sequence ID" value="KAJ5112560.1"/>
    <property type="molecule type" value="Genomic_DNA"/>
</dbReference>
<evidence type="ECO:0000259" key="9">
    <source>
        <dbReference type="SMART" id="SM00737"/>
    </source>
</evidence>
<keyword evidence="7" id="KW-0445">Lipid transport</keyword>
<evidence type="ECO:0000256" key="3">
    <source>
        <dbReference type="ARBA" id="ARBA00011245"/>
    </source>
</evidence>
<organism evidence="10 11">
    <name type="scientific">Penicillium argentinense</name>
    <dbReference type="NCBI Taxonomy" id="1131581"/>
    <lineage>
        <taxon>Eukaryota</taxon>
        <taxon>Fungi</taxon>
        <taxon>Dikarya</taxon>
        <taxon>Ascomycota</taxon>
        <taxon>Pezizomycotina</taxon>
        <taxon>Eurotiomycetes</taxon>
        <taxon>Eurotiomycetidae</taxon>
        <taxon>Eurotiales</taxon>
        <taxon>Aspergillaceae</taxon>
        <taxon>Penicillium</taxon>
    </lineage>
</organism>
<keyword evidence="5" id="KW-0813">Transport</keyword>
<dbReference type="InterPro" id="IPR036846">
    <property type="entry name" value="GM2-AP_sf"/>
</dbReference>
<dbReference type="RefSeq" id="XP_056480333.1">
    <property type="nucleotide sequence ID" value="XM_056613109.1"/>
</dbReference>
<dbReference type="Pfam" id="PF02221">
    <property type="entry name" value="E1_DerP2_DerF2"/>
    <property type="match status" value="1"/>
</dbReference>
<dbReference type="GO" id="GO:0032934">
    <property type="term" value="F:sterol binding"/>
    <property type="evidence" value="ECO:0007669"/>
    <property type="project" value="InterPro"/>
</dbReference>
<reference evidence="10" key="1">
    <citation type="submission" date="2022-11" db="EMBL/GenBank/DDBJ databases">
        <authorList>
            <person name="Petersen C."/>
        </authorList>
    </citation>
    <scope>NUCLEOTIDE SEQUENCE</scope>
    <source>
        <strain evidence="10">IBT 30761</strain>
    </source>
</reference>
<dbReference type="Proteomes" id="UP001149074">
    <property type="component" value="Unassembled WGS sequence"/>
</dbReference>
<feature type="signal peptide" evidence="8">
    <location>
        <begin position="1"/>
        <end position="18"/>
    </location>
</feature>
<proteinExistence type="inferred from homology"/>
<reference evidence="10" key="2">
    <citation type="journal article" date="2023" name="IMA Fungus">
        <title>Comparative genomic study of the Penicillium genus elucidates a diverse pangenome and 15 lateral gene transfer events.</title>
        <authorList>
            <person name="Petersen C."/>
            <person name="Sorensen T."/>
            <person name="Nielsen M.R."/>
            <person name="Sondergaard T.E."/>
            <person name="Sorensen J.L."/>
            <person name="Fitzpatrick D.A."/>
            <person name="Frisvad J.C."/>
            <person name="Nielsen K.L."/>
        </authorList>
    </citation>
    <scope>NUCLEOTIDE SEQUENCE</scope>
    <source>
        <strain evidence="10">IBT 30761</strain>
    </source>
</reference>
<comment type="similarity">
    <text evidence="2">Belongs to the NPC2 family.</text>
</comment>
<gene>
    <name evidence="10" type="ORF">N7532_000605</name>
</gene>
<dbReference type="InterPro" id="IPR033917">
    <property type="entry name" value="ML_PG-PI_TP"/>
</dbReference>
<feature type="chain" id="PRO_5040987966" description="Phosphatidylglycerol/phosphatidylinositol transfer protein" evidence="8">
    <location>
        <begin position="19"/>
        <end position="168"/>
    </location>
</feature>
<dbReference type="AlphaFoldDB" id="A0A9W9KNG2"/>